<dbReference type="InterPro" id="IPR029058">
    <property type="entry name" value="AB_hydrolase_fold"/>
</dbReference>
<proteinExistence type="predicted"/>
<dbReference type="InterPro" id="IPR002921">
    <property type="entry name" value="Fungal_lipase-type"/>
</dbReference>
<feature type="domain" description="Fungal lipase-type" evidence="2">
    <location>
        <begin position="128"/>
        <end position="259"/>
    </location>
</feature>
<dbReference type="CDD" id="cd00519">
    <property type="entry name" value="Lipase_3"/>
    <property type="match status" value="1"/>
</dbReference>
<dbReference type="InterPro" id="IPR051218">
    <property type="entry name" value="Sec_MonoDiacylglyc_Lipase"/>
</dbReference>
<dbReference type="SUPFAM" id="SSF53474">
    <property type="entry name" value="alpha/beta-Hydrolases"/>
    <property type="match status" value="1"/>
</dbReference>
<protein>
    <recommendedName>
        <fullName evidence="2">Fungal lipase-type domain-containing protein</fullName>
    </recommendedName>
</protein>
<reference evidence="3 4" key="1">
    <citation type="submission" date="2019-11" db="EMBL/GenBank/DDBJ databases">
        <title>Comparative genomics of hydrocarbon-degrading Desulfosarcina strains.</title>
        <authorList>
            <person name="Watanabe M."/>
            <person name="Kojima H."/>
            <person name="Fukui M."/>
        </authorList>
    </citation>
    <scope>NUCLEOTIDE SEQUENCE [LARGE SCALE GENOMIC DNA]</scope>
    <source>
        <strain evidence="3 4">PP31</strain>
    </source>
</reference>
<dbReference type="OrthoDB" id="5522031at2"/>
<accession>A0A5K7ZD27</accession>
<dbReference type="Pfam" id="PF01764">
    <property type="entry name" value="Lipase_3"/>
    <property type="match status" value="1"/>
</dbReference>
<dbReference type="PANTHER" id="PTHR45856:SF24">
    <property type="entry name" value="FUNGAL LIPASE-LIKE DOMAIN-CONTAINING PROTEIN"/>
    <property type="match status" value="1"/>
</dbReference>
<keyword evidence="4" id="KW-1185">Reference proteome</keyword>
<dbReference type="PANTHER" id="PTHR45856">
    <property type="entry name" value="ALPHA/BETA-HYDROLASES SUPERFAMILY PROTEIN"/>
    <property type="match status" value="1"/>
</dbReference>
<feature type="signal peptide" evidence="1">
    <location>
        <begin position="1"/>
        <end position="29"/>
    </location>
</feature>
<dbReference type="GO" id="GO:0006629">
    <property type="term" value="P:lipid metabolic process"/>
    <property type="evidence" value="ECO:0007669"/>
    <property type="project" value="InterPro"/>
</dbReference>
<dbReference type="Proteomes" id="UP000427769">
    <property type="component" value="Chromosome"/>
</dbReference>
<keyword evidence="1" id="KW-0732">Signal</keyword>
<gene>
    <name evidence="3" type="ORF">DSCW_50400</name>
</gene>
<dbReference type="AlphaFoldDB" id="A0A5K7ZD27"/>
<dbReference type="Gene3D" id="3.40.50.1820">
    <property type="entry name" value="alpha/beta hydrolase"/>
    <property type="match status" value="1"/>
</dbReference>
<evidence type="ECO:0000313" key="3">
    <source>
        <dbReference type="EMBL" id="BBO77623.1"/>
    </source>
</evidence>
<evidence type="ECO:0000256" key="1">
    <source>
        <dbReference type="SAM" id="SignalP"/>
    </source>
</evidence>
<dbReference type="KEGG" id="dwd:DSCW_50400"/>
<sequence length="351" mass="40402">MNRCFSLQHFSAALLFAVGISFFGLPARGSETAAVCTKAIPEITFSNFSPPFKDYDYFQNRRTFPFAFNATSFSLLNAWWLAEASMLVYADETYVRRRFARAGLFHLRFFNRSSTQCFVASNDRFAIIAFRGSEIWKRGEPFDPRRIFADFTTDIDLQRTEWYRGGRVHRGFKTALDLVWDELKSEVETLQARGLKLWITGHSLGAALAVLAGDRLPDVQGVYTFGSPRVGDDQFQAVFRPRTYRIVNYRDIVTRVPPKGLFRHVGERISIDAQGRVLYHCNTFENQPDPILTDDTEIDEPCREHTASHATNLIPRSIRDHVPLLYAIYLWNELAVRRDVTGNSFTKPMRR</sequence>
<evidence type="ECO:0000259" key="2">
    <source>
        <dbReference type="Pfam" id="PF01764"/>
    </source>
</evidence>
<dbReference type="EMBL" id="AP021875">
    <property type="protein sequence ID" value="BBO77623.1"/>
    <property type="molecule type" value="Genomic_DNA"/>
</dbReference>
<name>A0A5K7ZD27_9BACT</name>
<dbReference type="RefSeq" id="WP_155306349.1">
    <property type="nucleotide sequence ID" value="NZ_AP021875.1"/>
</dbReference>
<organism evidence="3 4">
    <name type="scientific">Desulfosarcina widdelii</name>
    <dbReference type="NCBI Taxonomy" id="947919"/>
    <lineage>
        <taxon>Bacteria</taxon>
        <taxon>Pseudomonadati</taxon>
        <taxon>Thermodesulfobacteriota</taxon>
        <taxon>Desulfobacteria</taxon>
        <taxon>Desulfobacterales</taxon>
        <taxon>Desulfosarcinaceae</taxon>
        <taxon>Desulfosarcina</taxon>
    </lineage>
</organism>
<evidence type="ECO:0000313" key="4">
    <source>
        <dbReference type="Proteomes" id="UP000427769"/>
    </source>
</evidence>
<feature type="chain" id="PRO_5024379010" description="Fungal lipase-type domain-containing protein" evidence="1">
    <location>
        <begin position="30"/>
        <end position="351"/>
    </location>
</feature>